<gene>
    <name evidence="3" type="ORF">HNR30_009378</name>
</gene>
<evidence type="ECO:0000259" key="2">
    <source>
        <dbReference type="Pfam" id="PF03816"/>
    </source>
</evidence>
<comment type="similarity">
    <text evidence="1">Belongs to the LytR/CpsA/Psr (LCP) family.</text>
</comment>
<dbReference type="PANTHER" id="PTHR33392">
    <property type="entry name" value="POLYISOPRENYL-TEICHOIC ACID--PEPTIDOGLYCAN TEICHOIC ACID TRANSFERASE TAGU"/>
    <property type="match status" value="1"/>
</dbReference>
<comment type="caution">
    <text evidence="3">The sequence shown here is derived from an EMBL/GenBank/DDBJ whole genome shotgun (WGS) entry which is preliminary data.</text>
</comment>
<dbReference type="Proteomes" id="UP000530928">
    <property type="component" value="Unassembled WGS sequence"/>
</dbReference>
<dbReference type="Gene3D" id="3.40.630.190">
    <property type="entry name" value="LCP protein"/>
    <property type="match status" value="1"/>
</dbReference>
<dbReference type="NCBIfam" id="TIGR00350">
    <property type="entry name" value="lytR_cpsA_psr"/>
    <property type="match status" value="1"/>
</dbReference>
<sequence>MLALPIATLVALATERQYTYDNNIRRIPDALPTETDRPHKTVTEAQNWLFVGSDRRPGEGGNQRADSIMIVHVPADRRNLFLVSLPRDSYVAIPGHGHNKINAAYAFGGPRLLTATVERLTQVRIDHFAALDFAGFVAMTRAVGGVEVDVAEQVYDPANKVTWPKGKVTLEGERALLFVRQRYGLPGGDFDRIRRQQAFLRALATKVVSKGTLTDPFALNDLLEAMTTSISVDSGVDLATLRELAFELKDLRARQLVSATVPLEGTDMVRGMSIVRLDSTGAARLFASIRNDTMKVTGTPDDQVR</sequence>
<dbReference type="PANTHER" id="PTHR33392:SF6">
    <property type="entry name" value="POLYISOPRENYL-TEICHOIC ACID--PEPTIDOGLYCAN TEICHOIC ACID TRANSFERASE TAGU"/>
    <property type="match status" value="1"/>
</dbReference>
<feature type="domain" description="Cell envelope-related transcriptional attenuator" evidence="2">
    <location>
        <begin position="64"/>
        <end position="207"/>
    </location>
</feature>
<evidence type="ECO:0000313" key="3">
    <source>
        <dbReference type="EMBL" id="MBA2897972.1"/>
    </source>
</evidence>
<reference evidence="3 4" key="1">
    <citation type="submission" date="2020-07" db="EMBL/GenBank/DDBJ databases">
        <title>Genomic Encyclopedia of Type Strains, Phase IV (KMG-IV): sequencing the most valuable type-strain genomes for metagenomic binning, comparative biology and taxonomic classification.</title>
        <authorList>
            <person name="Goeker M."/>
        </authorList>
    </citation>
    <scope>NUCLEOTIDE SEQUENCE [LARGE SCALE GENOMIC DNA]</scope>
    <source>
        <strain evidence="3 4">DSM 45533</strain>
    </source>
</reference>
<evidence type="ECO:0000256" key="1">
    <source>
        <dbReference type="ARBA" id="ARBA00006068"/>
    </source>
</evidence>
<accession>A0A7W0CVG5</accession>
<dbReference type="EMBL" id="JACDUR010000015">
    <property type="protein sequence ID" value="MBA2897972.1"/>
    <property type="molecule type" value="Genomic_DNA"/>
</dbReference>
<keyword evidence="4" id="KW-1185">Reference proteome</keyword>
<dbReference type="InterPro" id="IPR050922">
    <property type="entry name" value="LytR/CpsA/Psr_CW_biosynth"/>
</dbReference>
<proteinExistence type="inferred from homology"/>
<dbReference type="RefSeq" id="WP_181616645.1">
    <property type="nucleotide sequence ID" value="NZ_BAABAM010000018.1"/>
</dbReference>
<evidence type="ECO:0000313" key="4">
    <source>
        <dbReference type="Proteomes" id="UP000530928"/>
    </source>
</evidence>
<dbReference type="InterPro" id="IPR004474">
    <property type="entry name" value="LytR_CpsA_psr"/>
</dbReference>
<dbReference type="Pfam" id="PF03816">
    <property type="entry name" value="LytR_cpsA_psr"/>
    <property type="match status" value="1"/>
</dbReference>
<dbReference type="AlphaFoldDB" id="A0A7W0CVG5"/>
<name>A0A7W0CVG5_9ACTN</name>
<organism evidence="3 4">
    <name type="scientific">Nonomuraea soli</name>
    <dbReference type="NCBI Taxonomy" id="1032476"/>
    <lineage>
        <taxon>Bacteria</taxon>
        <taxon>Bacillati</taxon>
        <taxon>Actinomycetota</taxon>
        <taxon>Actinomycetes</taxon>
        <taxon>Streptosporangiales</taxon>
        <taxon>Streptosporangiaceae</taxon>
        <taxon>Nonomuraea</taxon>
    </lineage>
</organism>
<protein>
    <submittedName>
        <fullName evidence="3">LCP family protein required for cell wall assembly</fullName>
    </submittedName>
</protein>